<proteinExistence type="predicted"/>
<comment type="caution">
    <text evidence="1">The sequence shown here is derived from an EMBL/GenBank/DDBJ whole genome shotgun (WGS) entry which is preliminary data.</text>
</comment>
<evidence type="ECO:0000313" key="1">
    <source>
        <dbReference type="EMBL" id="KAH8103267.1"/>
    </source>
</evidence>
<dbReference type="InterPro" id="IPR032675">
    <property type="entry name" value="LRR_dom_sf"/>
</dbReference>
<keyword evidence="2" id="KW-1185">Reference proteome</keyword>
<reference evidence="1" key="1">
    <citation type="journal article" date="2021" name="New Phytol.">
        <title>Evolutionary innovations through gain and loss of genes in the ectomycorrhizal Boletales.</title>
        <authorList>
            <person name="Wu G."/>
            <person name="Miyauchi S."/>
            <person name="Morin E."/>
            <person name="Kuo A."/>
            <person name="Drula E."/>
            <person name="Varga T."/>
            <person name="Kohler A."/>
            <person name="Feng B."/>
            <person name="Cao Y."/>
            <person name="Lipzen A."/>
            <person name="Daum C."/>
            <person name="Hundley H."/>
            <person name="Pangilinan J."/>
            <person name="Johnson J."/>
            <person name="Barry K."/>
            <person name="LaButti K."/>
            <person name="Ng V."/>
            <person name="Ahrendt S."/>
            <person name="Min B."/>
            <person name="Choi I.G."/>
            <person name="Park H."/>
            <person name="Plett J.M."/>
            <person name="Magnuson J."/>
            <person name="Spatafora J.W."/>
            <person name="Nagy L.G."/>
            <person name="Henrissat B."/>
            <person name="Grigoriev I.V."/>
            <person name="Yang Z.L."/>
            <person name="Xu J."/>
            <person name="Martin F.M."/>
        </authorList>
    </citation>
    <scope>NUCLEOTIDE SEQUENCE</scope>
    <source>
        <strain evidence="1">KKN 215</strain>
    </source>
</reference>
<dbReference type="AlphaFoldDB" id="A0A8K0UTV4"/>
<protein>
    <recommendedName>
        <fullName evidence="3">F-box domain-containing protein</fullName>
    </recommendedName>
</protein>
<evidence type="ECO:0008006" key="3">
    <source>
        <dbReference type="Google" id="ProtNLM"/>
    </source>
</evidence>
<dbReference type="OrthoDB" id="3543113at2759"/>
<sequence length="524" mass="59249">MHKIFLIPELVHPIVHFLTGDDSEETRDFSDGGSDLLCDMHWTVYMNVTSLGLASRVFRRACLDAIWERQTSLVPLLRSIPGLLKKERYQFHLQRGISQEDIVQIMTYSSRIRWLGDAPRIDNVSVLLDSLPPSTTLFPNLRYLSLSNRTNKDLQTLVTKSSGPAFTGLRVYSIIFHIPDLIRDLQPQIIFLSIQALGHFSSSSNLWTALLDSARHLRRLDVCVAGMSWPEWQTAAQLPVLTMVDIQGHWILPLSFPSVDIVTFTTLTTLKITAFDLFRLVIPLQHSSFPALQHLRCTSDAFGVESVHSYLHLLTKAVISSCSPTHLTELYLGMPFDSHSSHYRQFPATIPVDCLSPLLQLSRLRSLHIDFAIRWELDDECVLKMARAWPDIAFLSLNPNKRWAESEANRVTLHGLLPLVTSCPYLEELGIPLAVSQPIPLEQLIAVEQHAHPLRRLSVSGSPLPPSAIETVGRYLARLFPQIKSLSAQDPQKDYMPAEDVNDPVTVEHWKNVFEVVRSVREAT</sequence>
<dbReference type="Proteomes" id="UP000813824">
    <property type="component" value="Unassembled WGS sequence"/>
</dbReference>
<dbReference type="Gene3D" id="3.80.10.10">
    <property type="entry name" value="Ribonuclease Inhibitor"/>
    <property type="match status" value="1"/>
</dbReference>
<organism evidence="1 2">
    <name type="scientific">Cristinia sonorae</name>
    <dbReference type="NCBI Taxonomy" id="1940300"/>
    <lineage>
        <taxon>Eukaryota</taxon>
        <taxon>Fungi</taxon>
        <taxon>Dikarya</taxon>
        <taxon>Basidiomycota</taxon>
        <taxon>Agaricomycotina</taxon>
        <taxon>Agaricomycetes</taxon>
        <taxon>Agaricomycetidae</taxon>
        <taxon>Agaricales</taxon>
        <taxon>Pleurotineae</taxon>
        <taxon>Stephanosporaceae</taxon>
        <taxon>Cristinia</taxon>
    </lineage>
</organism>
<evidence type="ECO:0000313" key="2">
    <source>
        <dbReference type="Proteomes" id="UP000813824"/>
    </source>
</evidence>
<accession>A0A8K0UTV4</accession>
<dbReference type="EMBL" id="JAEVFJ010000007">
    <property type="protein sequence ID" value="KAH8103267.1"/>
    <property type="molecule type" value="Genomic_DNA"/>
</dbReference>
<gene>
    <name evidence="1" type="ORF">BXZ70DRAFT_924803</name>
</gene>
<name>A0A8K0UTV4_9AGAR</name>
<dbReference type="SUPFAM" id="SSF52047">
    <property type="entry name" value="RNI-like"/>
    <property type="match status" value="1"/>
</dbReference>